<name>A0A191WDV7_9MICO</name>
<dbReference type="RefSeq" id="WP_067874402.1">
    <property type="nucleotide sequence ID" value="NZ_CP013979.1"/>
</dbReference>
<protein>
    <recommendedName>
        <fullName evidence="3">HNH endonuclease</fullName>
    </recommendedName>
</protein>
<keyword evidence="2" id="KW-1185">Reference proteome</keyword>
<organism evidence="1 2">
    <name type="scientific">Agromyces aureus</name>
    <dbReference type="NCBI Taxonomy" id="453304"/>
    <lineage>
        <taxon>Bacteria</taxon>
        <taxon>Bacillati</taxon>
        <taxon>Actinomycetota</taxon>
        <taxon>Actinomycetes</taxon>
        <taxon>Micrococcales</taxon>
        <taxon>Microbacteriaceae</taxon>
        <taxon>Agromyces</taxon>
    </lineage>
</organism>
<dbReference type="OrthoDB" id="581550at2"/>
<dbReference type="EMBL" id="CP013979">
    <property type="protein sequence ID" value="ANJ26354.1"/>
    <property type="molecule type" value="Genomic_DNA"/>
</dbReference>
<dbReference type="AlphaFoldDB" id="A0A191WDV7"/>
<dbReference type="KEGG" id="agy:ATC03_06115"/>
<accession>A0A191WDV7</accession>
<reference evidence="1 2" key="1">
    <citation type="journal article" date="2016" name="Int. J. Syst. Evol. Microbiol.">
        <title>Agromyces aureus sp. nov., isolated from the rhizosphere of Salix caprea L. grown in a heavy-metal-contaminated soil.</title>
        <authorList>
            <person name="Corretto E."/>
            <person name="Antonielli L."/>
            <person name="Sessitsch A."/>
            <person name="Compant S."/>
            <person name="Gorfer M."/>
            <person name="Kuffner M."/>
            <person name="Brader G."/>
        </authorList>
    </citation>
    <scope>NUCLEOTIDE SEQUENCE [LARGE SCALE GENOMIC DNA]</scope>
    <source>
        <strain evidence="1 2">AR33</strain>
    </source>
</reference>
<sequence length="154" mass="17134">MKTCPACRQGLAPTEFNRRSASPDGLQALCRACNAARARRYYAENLDKHRAAVAAQVARARAANIERIGEYLLSNPCVDCGERDLRVLDFDHREGCDKTAEVMKLAKAGYSAARVLAEIAKCDVRCRNCHAKVTYERMGANWRTALMQRVAGDR</sequence>
<dbReference type="Proteomes" id="UP000078437">
    <property type="component" value="Chromosome"/>
</dbReference>
<proteinExistence type="predicted"/>
<gene>
    <name evidence="1" type="ORF">ATC03_06115</name>
</gene>
<reference evidence="2" key="2">
    <citation type="submission" date="2016-01" db="EMBL/GenBank/DDBJ databases">
        <title>Complete genome sequence of Agromyces aureus AR33T and comparison with related organisms.</title>
        <authorList>
            <person name="Corretto E."/>
            <person name="Antonielli L."/>
            <person name="Sessitsch A."/>
            <person name="Brader G."/>
        </authorList>
    </citation>
    <scope>NUCLEOTIDE SEQUENCE [LARGE SCALE GENOMIC DNA]</scope>
    <source>
        <strain evidence="2">AR33</strain>
    </source>
</reference>
<evidence type="ECO:0000313" key="1">
    <source>
        <dbReference type="EMBL" id="ANJ26354.1"/>
    </source>
</evidence>
<evidence type="ECO:0008006" key="3">
    <source>
        <dbReference type="Google" id="ProtNLM"/>
    </source>
</evidence>
<evidence type="ECO:0000313" key="2">
    <source>
        <dbReference type="Proteomes" id="UP000078437"/>
    </source>
</evidence>